<feature type="DNA-binding region" description="OmpR/PhoB-type" evidence="3">
    <location>
        <begin position="26"/>
        <end position="123"/>
    </location>
</feature>
<dbReference type="Pfam" id="PF00400">
    <property type="entry name" value="WD40"/>
    <property type="match status" value="1"/>
</dbReference>
<comment type="caution">
    <text evidence="6">The sequence shown here is derived from an EMBL/GenBank/DDBJ whole genome shotgun (WGS) entry which is preliminary data.</text>
</comment>
<protein>
    <submittedName>
        <fullName evidence="6">Transcriptional regulator</fullName>
    </submittedName>
</protein>
<dbReference type="PROSITE" id="PS51755">
    <property type="entry name" value="OMPR_PHOB"/>
    <property type="match status" value="1"/>
</dbReference>
<dbReference type="Pfam" id="PF07676">
    <property type="entry name" value="PD40"/>
    <property type="match status" value="5"/>
</dbReference>
<dbReference type="GO" id="GO:0000160">
    <property type="term" value="P:phosphorelay signal transduction system"/>
    <property type="evidence" value="ECO:0007669"/>
    <property type="project" value="InterPro"/>
</dbReference>
<dbReference type="AlphaFoldDB" id="A0A8S8X8T8"/>
<name>A0A8S8X8T8_9PROT</name>
<dbReference type="SUPFAM" id="SSF63825">
    <property type="entry name" value="YWTD domain"/>
    <property type="match status" value="1"/>
</dbReference>
<dbReference type="InterPro" id="IPR016032">
    <property type="entry name" value="Sig_transdc_resp-reg_C-effctor"/>
</dbReference>
<evidence type="ECO:0000256" key="3">
    <source>
        <dbReference type="PROSITE-ProRule" id="PRU01091"/>
    </source>
</evidence>
<dbReference type="SUPFAM" id="SSF82171">
    <property type="entry name" value="DPP6 N-terminal domain-like"/>
    <property type="match status" value="1"/>
</dbReference>
<dbReference type="Proteomes" id="UP000681075">
    <property type="component" value="Unassembled WGS sequence"/>
</dbReference>
<dbReference type="InterPro" id="IPR001867">
    <property type="entry name" value="OmpR/PhoB-type_DNA-bd"/>
</dbReference>
<keyword evidence="7" id="KW-1185">Reference proteome</keyword>
<feature type="region of interest" description="Disordered" evidence="4">
    <location>
        <begin position="1"/>
        <end position="20"/>
    </location>
</feature>
<evidence type="ECO:0000256" key="2">
    <source>
        <dbReference type="ARBA" id="ARBA00023125"/>
    </source>
</evidence>
<feature type="domain" description="OmpR/PhoB-type" evidence="5">
    <location>
        <begin position="26"/>
        <end position="123"/>
    </location>
</feature>
<dbReference type="Gene3D" id="2.120.10.30">
    <property type="entry name" value="TolB, C-terminal domain"/>
    <property type="match status" value="2"/>
</dbReference>
<dbReference type="EMBL" id="BOPV01000001">
    <property type="protein sequence ID" value="GIL37939.1"/>
    <property type="molecule type" value="Genomic_DNA"/>
</dbReference>
<dbReference type="InterPro" id="IPR011042">
    <property type="entry name" value="6-blade_b-propeller_TolB-like"/>
</dbReference>
<sequence length="733" mass="78847">MTLRNSRAAGTSGPPSPADPVELAQEAAFELAGLRVEPSLCRVVLSNGPRPLQPRIMQVLVALARYPGETVSREDLMHACWGDTIVGEDALTRTVLRLRELFLEAGAEVSIETVPRIGYRLTGPVGQIVKPVPRTTGLLRPSPEPAAPPPVATPQPAPLHLLPQIAFALGVVLLVISAIGLALRPPERIVLQDTAELRLTPVTFEPGLETEPALSPDGGQLVYLGTDPASKQRVLLMRSLAGGNPVPLTDEYAYAPAWSPDGGRIAYAKRSWLSPCRLYVRAVPGGTEREVGNCTGAGITTLTWAPDGAGLIYADRATDMIMRRLVQRDLTGSDPEVLVLPPPGEIGDERPTLSPDGKRLAFVRVHQLGNEDIGLLDMATRQVTILPMHADAIESVAWSADGKTLLATGYGARGGALWRVDVVTGARTMLLGGQRTIGMVANARLKDRVILEIVSRRENLMLLQSRDGKATTPITPEPLLESSSRDRMPAFSPNGKQLAFVSDRGGHPDLWISDAPFDTARRLGELNAGDVVAPAWSPDGTRIAVGVRRNGAMQMLVIDVRTGNHSVLFNELLLLEPVWSPAGDAIFYQRKDGPSWRLQRVALDGSATSTTVATNIQSVRSGLDDTHLLVRSGEDGAFFKLPLDGGALIPLGLRSGELDRHLWTVRAGAIFGVTMSARPELVRIDPAGGTTQILARLDELFWRGGIAVSPDATQFILSRTLLQESDLNLVEMK</sequence>
<comment type="similarity">
    <text evidence="1">Belongs to the TolB family.</text>
</comment>
<evidence type="ECO:0000259" key="5">
    <source>
        <dbReference type="PROSITE" id="PS51755"/>
    </source>
</evidence>
<dbReference type="Gene3D" id="1.10.10.10">
    <property type="entry name" value="Winged helix-like DNA-binding domain superfamily/Winged helix DNA-binding domain"/>
    <property type="match status" value="1"/>
</dbReference>
<evidence type="ECO:0000313" key="6">
    <source>
        <dbReference type="EMBL" id="GIL37939.1"/>
    </source>
</evidence>
<dbReference type="SMART" id="SM00862">
    <property type="entry name" value="Trans_reg_C"/>
    <property type="match status" value="1"/>
</dbReference>
<reference evidence="6" key="1">
    <citation type="submission" date="2021-02" db="EMBL/GenBank/DDBJ databases">
        <title>Genome sequence of Rhodospirillales sp. strain TMPK1 isolated from soil.</title>
        <authorList>
            <person name="Nakai R."/>
            <person name="Kusada H."/>
            <person name="Tamaki H."/>
        </authorList>
    </citation>
    <scope>NUCLEOTIDE SEQUENCE</scope>
    <source>
        <strain evidence="6">TMPK1</strain>
    </source>
</reference>
<proteinExistence type="inferred from homology"/>
<dbReference type="GO" id="GO:0006355">
    <property type="term" value="P:regulation of DNA-templated transcription"/>
    <property type="evidence" value="ECO:0007669"/>
    <property type="project" value="InterPro"/>
</dbReference>
<dbReference type="InterPro" id="IPR036388">
    <property type="entry name" value="WH-like_DNA-bd_sf"/>
</dbReference>
<gene>
    <name evidence="6" type="ORF">TMPK1_01760</name>
</gene>
<dbReference type="RefSeq" id="WP_420240845.1">
    <property type="nucleotide sequence ID" value="NZ_BOPV01000001.1"/>
</dbReference>
<evidence type="ECO:0000256" key="1">
    <source>
        <dbReference type="ARBA" id="ARBA00009820"/>
    </source>
</evidence>
<dbReference type="CDD" id="cd00383">
    <property type="entry name" value="trans_reg_C"/>
    <property type="match status" value="1"/>
</dbReference>
<dbReference type="InterPro" id="IPR011659">
    <property type="entry name" value="WD40"/>
</dbReference>
<evidence type="ECO:0000256" key="4">
    <source>
        <dbReference type="SAM" id="MobiDB-lite"/>
    </source>
</evidence>
<dbReference type="GO" id="GO:0003677">
    <property type="term" value="F:DNA binding"/>
    <property type="evidence" value="ECO:0007669"/>
    <property type="project" value="UniProtKB-UniRule"/>
</dbReference>
<dbReference type="Pfam" id="PF00486">
    <property type="entry name" value="Trans_reg_C"/>
    <property type="match status" value="1"/>
</dbReference>
<dbReference type="Gene3D" id="2.120.10.60">
    <property type="entry name" value="Tricorn protease N-terminal domain"/>
    <property type="match status" value="1"/>
</dbReference>
<dbReference type="InterPro" id="IPR001680">
    <property type="entry name" value="WD40_rpt"/>
</dbReference>
<evidence type="ECO:0000313" key="7">
    <source>
        <dbReference type="Proteomes" id="UP000681075"/>
    </source>
</evidence>
<dbReference type="SUPFAM" id="SSF46894">
    <property type="entry name" value="C-terminal effector domain of the bipartite response regulators"/>
    <property type="match status" value="1"/>
</dbReference>
<dbReference type="PANTHER" id="PTHR36842:SF1">
    <property type="entry name" value="PROTEIN TOLB"/>
    <property type="match status" value="1"/>
</dbReference>
<organism evidence="6 7">
    <name type="scientific">Roseiterribacter gracilis</name>
    <dbReference type="NCBI Taxonomy" id="2812848"/>
    <lineage>
        <taxon>Bacteria</taxon>
        <taxon>Pseudomonadati</taxon>
        <taxon>Pseudomonadota</taxon>
        <taxon>Alphaproteobacteria</taxon>
        <taxon>Rhodospirillales</taxon>
        <taxon>Roseiterribacteraceae</taxon>
        <taxon>Roseiterribacter</taxon>
    </lineage>
</organism>
<dbReference type="PANTHER" id="PTHR36842">
    <property type="entry name" value="PROTEIN TOLB HOMOLOG"/>
    <property type="match status" value="1"/>
</dbReference>
<accession>A0A8S8X8T8</accession>
<keyword evidence="2 3" id="KW-0238">DNA-binding</keyword>